<dbReference type="InterPro" id="IPR020635">
    <property type="entry name" value="Tyr_kinase_cat_dom"/>
</dbReference>
<dbReference type="EMBL" id="OR460141">
    <property type="protein sequence ID" value="WNS50064.1"/>
    <property type="molecule type" value="mRNA"/>
</dbReference>
<keyword evidence="3 8" id="KW-0547">Nucleotide-binding</keyword>
<dbReference type="GO" id="GO:0005886">
    <property type="term" value="C:plasma membrane"/>
    <property type="evidence" value="ECO:0007669"/>
    <property type="project" value="TreeGrafter"/>
</dbReference>
<dbReference type="GO" id="GO:0043235">
    <property type="term" value="C:receptor complex"/>
    <property type="evidence" value="ECO:0007669"/>
    <property type="project" value="TreeGrafter"/>
</dbReference>
<dbReference type="GO" id="GO:0007169">
    <property type="term" value="P:cell surface receptor protein tyrosine kinase signaling pathway"/>
    <property type="evidence" value="ECO:0007669"/>
    <property type="project" value="TreeGrafter"/>
</dbReference>
<dbReference type="PROSITE" id="PS00107">
    <property type="entry name" value="PROTEIN_KINASE_ATP"/>
    <property type="match status" value="1"/>
</dbReference>
<feature type="transmembrane region" description="Helical" evidence="10">
    <location>
        <begin position="12"/>
        <end position="37"/>
    </location>
</feature>
<evidence type="ECO:0000256" key="7">
    <source>
        <dbReference type="ARBA" id="ARBA00051243"/>
    </source>
</evidence>
<evidence type="ECO:0000313" key="12">
    <source>
        <dbReference type="EMBL" id="WNS50064.1"/>
    </source>
</evidence>
<dbReference type="InterPro" id="IPR011009">
    <property type="entry name" value="Kinase-like_dom_sf"/>
</dbReference>
<dbReference type="InterPro" id="IPR008266">
    <property type="entry name" value="Tyr_kinase_AS"/>
</dbReference>
<keyword evidence="6" id="KW-0829">Tyrosine-protein kinase</keyword>
<dbReference type="PANTHER" id="PTHR24416">
    <property type="entry name" value="TYROSINE-PROTEIN KINASE RECEPTOR"/>
    <property type="match status" value="1"/>
</dbReference>
<accession>A0AA96MPL8</accession>
<keyword evidence="5 8" id="KW-0067">ATP-binding</keyword>
<sequence>MLIPENNDVYFALFIASTSLLALVMVGCSVAWCVCYCRAHKQRRAKRRIKSFRRRVSTENGNVQVGQMQLDLMAVEAEVESAAAQPYEVPLPRAAPPHSNANRSVPPVPNSYADPNSSTSYYEEPAAVERHPNRSPSARKKLDTPKLAHNGTPAPVETDSRRENVATNIMDEANFYDDPNYHEPASVRSKKKHKPPQEKKEKPKLLSVDIVTPPSAAEEQLPRFPLVAEPECSSRVPNELEMYMNVPLRDESILTSSSDGENEDSPTIIREGPLDCSKRDSTLGVLTSTAYQELDVIQVEELEENEDNLYQNVHHRPNMLQIQRSKQEVRSSYINLEDLQEHLTPQQEPQPRRELNPRITSIYITADSLEGLLKDNENEKDAITENLWEPQGNASQIHMEMSLRHYPLLDNFDIEYVQKLGEGEFGEVYKGKRTIQEEIQLVAVKELKTSASEEDRTKLLKEAALMGQFKHKHIVALLGVISQDTEVSLIMEFLEEGDLKKYLAARKMQAATMPHLNKRLLKFCIHIADAMSYLSGRGFIHRDLAARNILLDRNMNCKIADFGMSRDLEGSYYYKSRGGRIPLKWTAPEAILFRKYSTKSDVWSYGMVMYEIWSFGHEPFEDFKVEEVISKFDCGYCQHPPPGCPRPVYHMMVKCWNPDAHQRPKFPEIYATLTSKSQAMLTWSSRDSAEQESTILGSHLHYGSLLYQDLQEKYNL</sequence>
<organism evidence="12">
    <name type="scientific">Halisarca dujardinii</name>
    <name type="common">Dujardin's slime sponge</name>
    <dbReference type="NCBI Taxonomy" id="2583056"/>
    <lineage>
        <taxon>Eukaryota</taxon>
        <taxon>Metazoa</taxon>
        <taxon>Porifera</taxon>
        <taxon>Demospongiae</taxon>
        <taxon>Verongimorpha</taxon>
        <taxon>Chondrillida</taxon>
        <taxon>Halisarcidae</taxon>
        <taxon>Halisarca</taxon>
    </lineage>
</organism>
<evidence type="ECO:0000256" key="2">
    <source>
        <dbReference type="ARBA" id="ARBA00022679"/>
    </source>
</evidence>
<keyword evidence="10" id="KW-0472">Membrane</keyword>
<dbReference type="SMART" id="SM00219">
    <property type="entry name" value="TyrKc"/>
    <property type="match status" value="1"/>
</dbReference>
<comment type="catalytic activity">
    <reaction evidence="7">
        <text>L-tyrosyl-[protein] + ATP = O-phospho-L-tyrosyl-[protein] + ADP + H(+)</text>
        <dbReference type="Rhea" id="RHEA:10596"/>
        <dbReference type="Rhea" id="RHEA-COMP:10136"/>
        <dbReference type="Rhea" id="RHEA-COMP:20101"/>
        <dbReference type="ChEBI" id="CHEBI:15378"/>
        <dbReference type="ChEBI" id="CHEBI:30616"/>
        <dbReference type="ChEBI" id="CHEBI:46858"/>
        <dbReference type="ChEBI" id="CHEBI:61978"/>
        <dbReference type="ChEBI" id="CHEBI:456216"/>
        <dbReference type="EC" id="2.7.10.1"/>
    </reaction>
</comment>
<dbReference type="SUPFAM" id="SSF56112">
    <property type="entry name" value="Protein kinase-like (PK-like)"/>
    <property type="match status" value="1"/>
</dbReference>
<dbReference type="CDD" id="cd00192">
    <property type="entry name" value="PTKc"/>
    <property type="match status" value="1"/>
</dbReference>
<dbReference type="AlphaFoldDB" id="A0AA96MPL8"/>
<keyword evidence="4 12" id="KW-0418">Kinase</keyword>
<evidence type="ECO:0000256" key="10">
    <source>
        <dbReference type="SAM" id="Phobius"/>
    </source>
</evidence>
<keyword evidence="2" id="KW-0808">Transferase</keyword>
<proteinExistence type="evidence at transcript level"/>
<dbReference type="InterPro" id="IPR001245">
    <property type="entry name" value="Ser-Thr/Tyr_kinase_cat_dom"/>
</dbReference>
<dbReference type="GO" id="GO:0005524">
    <property type="term" value="F:ATP binding"/>
    <property type="evidence" value="ECO:0007669"/>
    <property type="project" value="UniProtKB-UniRule"/>
</dbReference>
<dbReference type="PRINTS" id="PR00109">
    <property type="entry name" value="TYRKINASE"/>
</dbReference>
<evidence type="ECO:0000256" key="9">
    <source>
        <dbReference type="SAM" id="MobiDB-lite"/>
    </source>
</evidence>
<dbReference type="GO" id="GO:0004714">
    <property type="term" value="F:transmembrane receptor protein tyrosine kinase activity"/>
    <property type="evidence" value="ECO:0007669"/>
    <property type="project" value="UniProtKB-EC"/>
</dbReference>
<keyword evidence="10" id="KW-1133">Transmembrane helix</keyword>
<evidence type="ECO:0000256" key="5">
    <source>
        <dbReference type="ARBA" id="ARBA00022840"/>
    </source>
</evidence>
<comment type="subcellular location">
    <subcellularLocation>
        <location evidence="1">Membrane</location>
        <topology evidence="1">Single-pass membrane protein</topology>
    </subcellularLocation>
</comment>
<evidence type="ECO:0000256" key="4">
    <source>
        <dbReference type="ARBA" id="ARBA00022777"/>
    </source>
</evidence>
<feature type="region of interest" description="Disordered" evidence="9">
    <location>
        <begin position="255"/>
        <end position="275"/>
    </location>
</feature>
<evidence type="ECO:0000256" key="6">
    <source>
        <dbReference type="ARBA" id="ARBA00023137"/>
    </source>
</evidence>
<dbReference type="InterPro" id="IPR017441">
    <property type="entry name" value="Protein_kinase_ATP_BS"/>
</dbReference>
<dbReference type="InterPro" id="IPR050122">
    <property type="entry name" value="RTK"/>
</dbReference>
<dbReference type="PROSITE" id="PS50011">
    <property type="entry name" value="PROTEIN_KINASE_DOM"/>
    <property type="match status" value="1"/>
</dbReference>
<dbReference type="FunFam" id="1.10.510.10:FF:000554">
    <property type="entry name" value="Predicted protein"/>
    <property type="match status" value="1"/>
</dbReference>
<dbReference type="Gene3D" id="1.10.510.10">
    <property type="entry name" value="Transferase(Phosphotransferase) domain 1"/>
    <property type="match status" value="1"/>
</dbReference>
<evidence type="ECO:0000256" key="1">
    <source>
        <dbReference type="ARBA" id="ARBA00004167"/>
    </source>
</evidence>
<protein>
    <submittedName>
        <fullName evidence="12">Serine/threonine-protein kinase STE20-like protein</fullName>
    </submittedName>
</protein>
<reference evidence="12" key="1">
    <citation type="submission" date="2023-08" db="EMBL/GenBank/DDBJ databases">
        <authorList>
            <person name="Adameyko K."/>
            <person name="Kravchuk O."/>
            <person name="Lyupina Y."/>
        </authorList>
    </citation>
    <scope>NUCLEOTIDE SEQUENCE</scope>
</reference>
<dbReference type="PROSITE" id="PS00109">
    <property type="entry name" value="PROTEIN_KINASE_TYR"/>
    <property type="match status" value="1"/>
</dbReference>
<dbReference type="Pfam" id="PF07714">
    <property type="entry name" value="PK_Tyr_Ser-Thr"/>
    <property type="match status" value="1"/>
</dbReference>
<dbReference type="InterPro" id="IPR000719">
    <property type="entry name" value="Prot_kinase_dom"/>
</dbReference>
<dbReference type="PANTHER" id="PTHR24416:SF539">
    <property type="entry name" value="RECEPTOR PROTEIN-TYROSINE KINASE"/>
    <property type="match status" value="1"/>
</dbReference>
<feature type="binding site" evidence="8">
    <location>
        <position position="445"/>
    </location>
    <ligand>
        <name>ATP</name>
        <dbReference type="ChEBI" id="CHEBI:30616"/>
    </ligand>
</feature>
<evidence type="ECO:0000256" key="3">
    <source>
        <dbReference type="ARBA" id="ARBA00022741"/>
    </source>
</evidence>
<evidence type="ECO:0000256" key="8">
    <source>
        <dbReference type="PROSITE-ProRule" id="PRU10141"/>
    </source>
</evidence>
<evidence type="ECO:0000259" key="11">
    <source>
        <dbReference type="PROSITE" id="PS50011"/>
    </source>
</evidence>
<feature type="region of interest" description="Disordered" evidence="9">
    <location>
        <begin position="90"/>
        <end position="203"/>
    </location>
</feature>
<keyword evidence="10" id="KW-0812">Transmembrane</keyword>
<feature type="domain" description="Protein kinase" evidence="11">
    <location>
        <begin position="414"/>
        <end position="681"/>
    </location>
</feature>
<name>A0AA96MPL8_HALDU</name>